<evidence type="ECO:0000313" key="3">
    <source>
        <dbReference type="EMBL" id="KAF2157642.1"/>
    </source>
</evidence>
<evidence type="ECO:0000313" key="4">
    <source>
        <dbReference type="Proteomes" id="UP000799439"/>
    </source>
</evidence>
<dbReference type="Pfam" id="PF05686">
    <property type="entry name" value="Glyco_transf_90"/>
    <property type="match status" value="1"/>
</dbReference>
<evidence type="ECO:0000259" key="2">
    <source>
        <dbReference type="SMART" id="SM00672"/>
    </source>
</evidence>
<dbReference type="InterPro" id="IPR006598">
    <property type="entry name" value="CAP10"/>
</dbReference>
<accession>A0A9P4J968</accession>
<keyword evidence="4" id="KW-1185">Reference proteome</keyword>
<dbReference type="AlphaFoldDB" id="A0A9P4J968"/>
<feature type="region of interest" description="Disordered" evidence="1">
    <location>
        <begin position="20"/>
        <end position="71"/>
    </location>
</feature>
<protein>
    <recommendedName>
        <fullName evidence="2">Glycosyl transferase CAP10 domain-containing protein</fullName>
    </recommendedName>
</protein>
<evidence type="ECO:0000256" key="1">
    <source>
        <dbReference type="SAM" id="MobiDB-lite"/>
    </source>
</evidence>
<sequence length="461" mass="53282">MAYRLRHALSPFSCLPFDQPTGGPWSRQKQTSPSSCSDGSRLYTDTTSPKDPRNADPLRPVHAYSPPSSLHSKSSFVYDYARHNRHHALSDDQCDAAFPHLFDVLDATAAVRKDSPIQPSEIQIDEDKCMVRVLIYEAELFIIQGNQNKKCWMGQWHERTTGLLHNIHRAISGAAPETIPDAEFVLDLDDDPQRTVENKRAKGYNATSVWGLTRQPNQTHIWLMPDYAYWAWPSALVGSHGQVRRKMEEMNTEWPWEKKLEKVVWRGTTHLNPVVREPLVAKTKDKTWADVRVCDIYDAETKKYCILQHEHCRYKFPVHTEGYTYSGRLKYLQLCNSAPIIHELKWAEHHTHLLQAQGSNQNFIQVKADWSDLEEKVTYYLDKDKEAIAIAQNSYNFFARKYLTPAATSCYWRRLIRSWASVQGFRPQLYKQDPDTGKYVLRGIPFEAYAINAEKPMPVID</sequence>
<dbReference type="Proteomes" id="UP000799439">
    <property type="component" value="Unassembled WGS sequence"/>
</dbReference>
<comment type="caution">
    <text evidence="3">The sequence shown here is derived from an EMBL/GenBank/DDBJ whole genome shotgun (WGS) entry which is preliminary data.</text>
</comment>
<name>A0A9P4J968_9PEZI</name>
<dbReference type="SMART" id="SM00672">
    <property type="entry name" value="CAP10"/>
    <property type="match status" value="1"/>
</dbReference>
<proteinExistence type="predicted"/>
<dbReference type="OrthoDB" id="202415at2759"/>
<reference evidence="3" key="1">
    <citation type="journal article" date="2020" name="Stud. Mycol.">
        <title>101 Dothideomycetes genomes: a test case for predicting lifestyles and emergence of pathogens.</title>
        <authorList>
            <person name="Haridas S."/>
            <person name="Albert R."/>
            <person name="Binder M."/>
            <person name="Bloem J."/>
            <person name="Labutti K."/>
            <person name="Salamov A."/>
            <person name="Andreopoulos B."/>
            <person name="Baker S."/>
            <person name="Barry K."/>
            <person name="Bills G."/>
            <person name="Bluhm B."/>
            <person name="Cannon C."/>
            <person name="Castanera R."/>
            <person name="Culley D."/>
            <person name="Daum C."/>
            <person name="Ezra D."/>
            <person name="Gonzalez J."/>
            <person name="Henrissat B."/>
            <person name="Kuo A."/>
            <person name="Liang C."/>
            <person name="Lipzen A."/>
            <person name="Lutzoni F."/>
            <person name="Magnuson J."/>
            <person name="Mondo S."/>
            <person name="Nolan M."/>
            <person name="Ohm R."/>
            <person name="Pangilinan J."/>
            <person name="Park H.-J."/>
            <person name="Ramirez L."/>
            <person name="Alfaro M."/>
            <person name="Sun H."/>
            <person name="Tritt A."/>
            <person name="Yoshinaga Y."/>
            <person name="Zwiers L.-H."/>
            <person name="Turgeon B."/>
            <person name="Goodwin S."/>
            <person name="Spatafora J."/>
            <person name="Crous P."/>
            <person name="Grigoriev I."/>
        </authorList>
    </citation>
    <scope>NUCLEOTIDE SEQUENCE</scope>
    <source>
        <strain evidence="3">CBS 260.36</strain>
    </source>
</reference>
<dbReference type="InterPro" id="IPR051091">
    <property type="entry name" value="O-Glucosyltr/Glycosyltrsf_90"/>
</dbReference>
<dbReference type="EMBL" id="ML996081">
    <property type="protein sequence ID" value="KAF2157642.1"/>
    <property type="molecule type" value="Genomic_DNA"/>
</dbReference>
<gene>
    <name evidence="3" type="ORF">K461DRAFT_264518</name>
</gene>
<dbReference type="PANTHER" id="PTHR12203:SF107">
    <property type="entry name" value="GLYCOSYL TRANSFERASE CAP10 DOMAIN-CONTAINING PROTEIN"/>
    <property type="match status" value="1"/>
</dbReference>
<feature type="compositionally biased region" description="Polar residues" evidence="1">
    <location>
        <begin position="27"/>
        <end position="47"/>
    </location>
</feature>
<organism evidence="3 4">
    <name type="scientific">Myriangium duriaei CBS 260.36</name>
    <dbReference type="NCBI Taxonomy" id="1168546"/>
    <lineage>
        <taxon>Eukaryota</taxon>
        <taxon>Fungi</taxon>
        <taxon>Dikarya</taxon>
        <taxon>Ascomycota</taxon>
        <taxon>Pezizomycotina</taxon>
        <taxon>Dothideomycetes</taxon>
        <taxon>Dothideomycetidae</taxon>
        <taxon>Myriangiales</taxon>
        <taxon>Myriangiaceae</taxon>
        <taxon>Myriangium</taxon>
    </lineage>
</organism>
<dbReference type="PANTHER" id="PTHR12203">
    <property type="entry name" value="KDEL LYS-ASP-GLU-LEU CONTAINING - RELATED"/>
    <property type="match status" value="1"/>
</dbReference>
<feature type="domain" description="Glycosyl transferase CAP10" evidence="2">
    <location>
        <begin position="178"/>
        <end position="419"/>
    </location>
</feature>